<accession>A0ABS4AJ51</accession>
<dbReference type="NCBIfam" id="TIGR00369">
    <property type="entry name" value="unchar_dom_1"/>
    <property type="match status" value="1"/>
</dbReference>
<comment type="similarity">
    <text evidence="1">Belongs to the thioesterase PaaI family.</text>
</comment>
<evidence type="ECO:0000256" key="1">
    <source>
        <dbReference type="ARBA" id="ARBA00008324"/>
    </source>
</evidence>
<dbReference type="InterPro" id="IPR029069">
    <property type="entry name" value="HotDog_dom_sf"/>
</dbReference>
<evidence type="ECO:0000256" key="2">
    <source>
        <dbReference type="ARBA" id="ARBA00022801"/>
    </source>
</evidence>
<feature type="domain" description="Thioesterase" evidence="3">
    <location>
        <begin position="51"/>
        <end position="126"/>
    </location>
</feature>
<dbReference type="EMBL" id="JAGIZB010000025">
    <property type="protein sequence ID" value="MBP0447052.1"/>
    <property type="molecule type" value="Genomic_DNA"/>
</dbReference>
<name>A0ABS4AJ51_9PROT</name>
<dbReference type="InterPro" id="IPR006683">
    <property type="entry name" value="Thioestr_dom"/>
</dbReference>
<gene>
    <name evidence="4" type="ORF">J8J14_19950</name>
</gene>
<evidence type="ECO:0000259" key="3">
    <source>
        <dbReference type="Pfam" id="PF03061"/>
    </source>
</evidence>
<keyword evidence="2" id="KW-0378">Hydrolase</keyword>
<dbReference type="InterPro" id="IPR039298">
    <property type="entry name" value="ACOT13"/>
</dbReference>
<organism evidence="4 5">
    <name type="scientific">Pararoseomonas baculiformis</name>
    <dbReference type="NCBI Taxonomy" id="2820812"/>
    <lineage>
        <taxon>Bacteria</taxon>
        <taxon>Pseudomonadati</taxon>
        <taxon>Pseudomonadota</taxon>
        <taxon>Alphaproteobacteria</taxon>
        <taxon>Acetobacterales</taxon>
        <taxon>Acetobacteraceae</taxon>
        <taxon>Pararoseomonas</taxon>
    </lineage>
</organism>
<dbReference type="Gene3D" id="3.10.129.10">
    <property type="entry name" value="Hotdog Thioesterase"/>
    <property type="match status" value="1"/>
</dbReference>
<dbReference type="RefSeq" id="WP_209381322.1">
    <property type="nucleotide sequence ID" value="NZ_JAGIZB010000025.1"/>
</dbReference>
<dbReference type="PANTHER" id="PTHR21660:SF1">
    <property type="entry name" value="ACYL-COENZYME A THIOESTERASE 13"/>
    <property type="match status" value="1"/>
</dbReference>
<sequence>MSAPAFDPASEGWAPRAPIGFTGHTGPLWSRPEGDEWAFGILAEPRHANGHGIVHGGMLMTLLDNALGLVVWHATGLRPAVTMQLNTQFLSSARPGEFLEARGEVLRVANSVVFVRGILSVGDRKVAAADGVWKVLAAKPGERKPDPA</sequence>
<reference evidence="4 5" key="1">
    <citation type="submission" date="2021-03" db="EMBL/GenBank/DDBJ databases">
        <authorList>
            <person name="So Y."/>
        </authorList>
    </citation>
    <scope>NUCLEOTIDE SEQUENCE [LARGE SCALE GENOMIC DNA]</scope>
    <source>
        <strain evidence="4 5">SSH11</strain>
    </source>
</reference>
<evidence type="ECO:0000313" key="4">
    <source>
        <dbReference type="EMBL" id="MBP0447052.1"/>
    </source>
</evidence>
<protein>
    <submittedName>
        <fullName evidence="4">PaaI family thioesterase</fullName>
    </submittedName>
</protein>
<dbReference type="Proteomes" id="UP000681594">
    <property type="component" value="Unassembled WGS sequence"/>
</dbReference>
<comment type="caution">
    <text evidence="4">The sequence shown here is derived from an EMBL/GenBank/DDBJ whole genome shotgun (WGS) entry which is preliminary data.</text>
</comment>
<dbReference type="InterPro" id="IPR003736">
    <property type="entry name" value="PAAI_dom"/>
</dbReference>
<proteinExistence type="inferred from homology"/>
<evidence type="ECO:0000313" key="5">
    <source>
        <dbReference type="Proteomes" id="UP000681594"/>
    </source>
</evidence>
<keyword evidence="5" id="KW-1185">Reference proteome</keyword>
<dbReference type="PANTHER" id="PTHR21660">
    <property type="entry name" value="THIOESTERASE SUPERFAMILY MEMBER-RELATED"/>
    <property type="match status" value="1"/>
</dbReference>
<dbReference type="Pfam" id="PF03061">
    <property type="entry name" value="4HBT"/>
    <property type="match status" value="1"/>
</dbReference>
<dbReference type="SUPFAM" id="SSF54637">
    <property type="entry name" value="Thioesterase/thiol ester dehydrase-isomerase"/>
    <property type="match status" value="1"/>
</dbReference>
<dbReference type="CDD" id="cd03443">
    <property type="entry name" value="PaaI_thioesterase"/>
    <property type="match status" value="1"/>
</dbReference>